<accession>A0ABU0B991</accession>
<dbReference type="RefSeq" id="WP_307019097.1">
    <property type="nucleotide sequence ID" value="NZ_JAUSUI010000002.1"/>
</dbReference>
<keyword evidence="4" id="KW-1185">Reference proteome</keyword>
<evidence type="ECO:0000256" key="1">
    <source>
        <dbReference type="SAM" id="MobiDB-lite"/>
    </source>
</evidence>
<feature type="chain" id="PRO_5046628049" evidence="2">
    <location>
        <begin position="24"/>
        <end position="177"/>
    </location>
</feature>
<name>A0ABU0B991_9HYPH</name>
<keyword evidence="2" id="KW-0732">Signal</keyword>
<sequence length="177" mass="18260">MTTRPGRAGLIAGAVLLAAGAQAQPGPGTGAPPAEATGFTMQPVEGGLMRLDTRTGAMSFCAARAGGWSCEAVPDDRAALEAEIGRLQARLAALEKQGRAGVPDIMAPPQTTPDSPSPKDAPPSAAPEDLPGEARQKLDQAVDLAEHAFRRFVEMIERLRKDLPPDGAPPPPKGEGL</sequence>
<evidence type="ECO:0000313" key="3">
    <source>
        <dbReference type="EMBL" id="MDQ0302402.1"/>
    </source>
</evidence>
<comment type="caution">
    <text evidence="3">The sequence shown here is derived from an EMBL/GenBank/DDBJ whole genome shotgun (WGS) entry which is preliminary data.</text>
</comment>
<evidence type="ECO:0000256" key="2">
    <source>
        <dbReference type="SAM" id="SignalP"/>
    </source>
</evidence>
<dbReference type="EMBL" id="JAUSUI010000002">
    <property type="protein sequence ID" value="MDQ0302402.1"/>
    <property type="molecule type" value="Genomic_DNA"/>
</dbReference>
<feature type="compositionally biased region" description="Basic and acidic residues" evidence="1">
    <location>
        <begin position="132"/>
        <end position="141"/>
    </location>
</feature>
<gene>
    <name evidence="3" type="ORF">J2S75_001425</name>
</gene>
<feature type="region of interest" description="Disordered" evidence="1">
    <location>
        <begin position="98"/>
        <end position="141"/>
    </location>
</feature>
<feature type="compositionally biased region" description="Pro residues" evidence="1">
    <location>
        <begin position="115"/>
        <end position="125"/>
    </location>
</feature>
<protein>
    <submittedName>
        <fullName evidence="3">Uncharacterized protein</fullName>
    </submittedName>
</protein>
<dbReference type="Proteomes" id="UP001224682">
    <property type="component" value="Unassembled WGS sequence"/>
</dbReference>
<proteinExistence type="predicted"/>
<reference evidence="3 4" key="1">
    <citation type="submission" date="2023-07" db="EMBL/GenBank/DDBJ databases">
        <title>Genomic Encyclopedia of Type Strains, Phase IV (KMG-IV): sequencing the most valuable type-strain genomes for metagenomic binning, comparative biology and taxonomic classification.</title>
        <authorList>
            <person name="Goeker M."/>
        </authorList>
    </citation>
    <scope>NUCLEOTIDE SEQUENCE [LARGE SCALE GENOMIC DNA]</scope>
    <source>
        <strain evidence="3 4">DSM 2457</strain>
    </source>
</reference>
<organism evidence="3 4">
    <name type="scientific">Ancylobacter polymorphus</name>
    <dbReference type="NCBI Taxonomy" id="223390"/>
    <lineage>
        <taxon>Bacteria</taxon>
        <taxon>Pseudomonadati</taxon>
        <taxon>Pseudomonadota</taxon>
        <taxon>Alphaproteobacteria</taxon>
        <taxon>Hyphomicrobiales</taxon>
        <taxon>Xanthobacteraceae</taxon>
        <taxon>Ancylobacter</taxon>
    </lineage>
</organism>
<feature type="signal peptide" evidence="2">
    <location>
        <begin position="1"/>
        <end position="23"/>
    </location>
</feature>
<evidence type="ECO:0000313" key="4">
    <source>
        <dbReference type="Proteomes" id="UP001224682"/>
    </source>
</evidence>